<reference evidence="1" key="1">
    <citation type="submission" date="2022-02" db="EMBL/GenBank/DDBJ databases">
        <title>Plant Genome Project.</title>
        <authorList>
            <person name="Zhang R.-G."/>
        </authorList>
    </citation>
    <scope>NUCLEOTIDE SEQUENCE</scope>
    <source>
        <strain evidence="1">AT1</strain>
    </source>
</reference>
<comment type="caution">
    <text evidence="1">The sequence shown here is derived from an EMBL/GenBank/DDBJ whole genome shotgun (WGS) entry which is preliminary data.</text>
</comment>
<evidence type="ECO:0000313" key="1">
    <source>
        <dbReference type="EMBL" id="KAI8534710.1"/>
    </source>
</evidence>
<dbReference type="EMBL" id="CM046397">
    <property type="protein sequence ID" value="KAI8534710.1"/>
    <property type="molecule type" value="Genomic_DNA"/>
</dbReference>
<sequence length="1488" mass="167568">MATVGASYDDRRKKTEAARQHIEEIRSRKFSIGQKSLNPLTQDLHNAVTSLSKELYTKDVHFLMELIQNAEDNEYLAGVEPTLGLVLTRSDITGLGASATLLVFNNEVGFSKENIDSLCSIGRSTKKGQRHQGFIGEKGIGFKSVFLVSGQPHIFSNGYQIRFDEAPNRDCGIGYIVPEWVSTMPTISDLQVIYGPIKTLPATTIILPLKFEKLETVKKHLSEIHPEVLLFLQKIKRLSVRENRCSSLEDSVSAISISSETNLISIQNQGTDSRIVHLSVQEGLVMGEATCRYYIYRQRFPVKPENVVDSRKDLNEWAISLAFAFGDRLTRGTSSVGVFAFLPTAMVTNFPFIVHADFILSSSRESIILDYKWNLGILDCVPSSFINALMTFMKPTQMAETFPMARMVEFLPVQESPVKQFNRLRQSIRIEVFPCSLSQIKQGSLKVHLVWGARRHSWLNKWNVEMGCPGDMFFLPDDTVSTIVGHKKEIIVENWLVSKAKGLLVIDIYTYCSKLADIARKIKDPKLLVALAHLVYHSNLLKYINSHFASLALQSMPVVDRAGNVSMCKSPLVPASRSTWVKLFGSSDILARELELENERADSAEGYGYCSSKYVELGEVYAEAANFAGKSTAEGELLDFLMKQGKATDLPNILPQNRALDIASNHLTSDQALLQLQWIQNLRAKKCSAIKYKIPERFIGSIRHGKWMKTYAGFSPPSSCYLYDGTESSTLLDIGKEFEVLSAIDEKYYNYRIKSFKEELMFVGVKIGSEDIYLLIVNHLKPLISSAMSASLGISLLSFIRYSNDNNKLDVEFLKSLQDGKWLKSDQDLSKLNKGAVYLLLECIRRLGPESDGLKEKIGCLPWMKTTYDFKCPKESLLPDDNWGQLVKYLPLASIDEGYYGSRIRSYRAELEAISVAVNLDQVCNMLITKVRFLLAASGLTGDIVISLLNCMKCMREKMAPQLTRLMSCLSGEKWLKTRDGYRSAPDSCLFDSEWGTVTQFVDLPLIDDAFYGNSISSFKNELKMLGVMVNINDGAPVVAKGLVLPFEPGSVRADCAFSLLNCTRLLRHSSKSSDQALLDNFLQELKGSTWLKTHMGYKAPEESLIFDPEWNSYIEERDGPFIDQGFYGNLRPLYKDELIAIGVKADTKEVCTKIFKILTSHEETSAVLRLYRYVDLWTKWVTSNKNVSSVELHSFWGYIAENWSTITERTVKKGITMLPAITISGVVQLANRDEVFIPDDLKLKKLFGEASEKPLFVWFPENGLSSLTKLYEIYRSFGVRKISEVVQFSVNSELEKMGAEKSLIRRPLISIVLAFLSHPVINVPVQERHRIAKSLVDISIFGTESLLVVQYFLNLPSSKKRLQVKMRKLVLWEKKSQKLLVHKPNWNGGSGNRSMEFTTDFARAISEAVLPDASGLVEELCKIIKMGCVLGFEEDKVESLLLSENLELFPVDTSFLECAFPAAKNQGLSRDPPYIPETPVQKKRRQN</sequence>
<protein>
    <submittedName>
        <fullName evidence="1">Uncharacterized protein</fullName>
    </submittedName>
</protein>
<keyword evidence="2" id="KW-1185">Reference proteome</keyword>
<organism evidence="1 2">
    <name type="scientific">Rhododendron molle</name>
    <name type="common">Chinese azalea</name>
    <name type="synonym">Azalea mollis</name>
    <dbReference type="NCBI Taxonomy" id="49168"/>
    <lineage>
        <taxon>Eukaryota</taxon>
        <taxon>Viridiplantae</taxon>
        <taxon>Streptophyta</taxon>
        <taxon>Embryophyta</taxon>
        <taxon>Tracheophyta</taxon>
        <taxon>Spermatophyta</taxon>
        <taxon>Magnoliopsida</taxon>
        <taxon>eudicotyledons</taxon>
        <taxon>Gunneridae</taxon>
        <taxon>Pentapetalae</taxon>
        <taxon>asterids</taxon>
        <taxon>Ericales</taxon>
        <taxon>Ericaceae</taxon>
        <taxon>Ericoideae</taxon>
        <taxon>Rhodoreae</taxon>
        <taxon>Rhododendron</taxon>
    </lineage>
</organism>
<gene>
    <name evidence="1" type="ORF">RHMOL_Rhmol10G0117700</name>
</gene>
<name>A0ACC0M1B4_RHOML</name>
<proteinExistence type="predicted"/>
<evidence type="ECO:0000313" key="2">
    <source>
        <dbReference type="Proteomes" id="UP001062846"/>
    </source>
</evidence>
<dbReference type="Proteomes" id="UP001062846">
    <property type="component" value="Chromosome 10"/>
</dbReference>
<accession>A0ACC0M1B4</accession>